<keyword evidence="4" id="KW-1003">Cell membrane</keyword>
<dbReference type="EMBL" id="JAUTXY010000015">
    <property type="protein sequence ID" value="MEE2060947.1"/>
    <property type="molecule type" value="Genomic_DNA"/>
</dbReference>
<keyword evidence="6 8" id="KW-1133">Transmembrane helix</keyword>
<feature type="transmembrane region" description="Helical" evidence="8">
    <location>
        <begin position="50"/>
        <end position="71"/>
    </location>
</feature>
<evidence type="ECO:0000256" key="1">
    <source>
        <dbReference type="ARBA" id="ARBA00004651"/>
    </source>
</evidence>
<sequence>MLVGILVGPAGLTPRAVLLDVLDKVPFVDVESGLTTRQQAILWNIRMPRVVLGVIVGAMLAVAGAAYQGVFRNPLADPYLLGVSSGAGLGATLAIVVGGAAGFAGVPVAAFAGGMLAVGATYALGRTVGGSRTEVIIILAGVAVAAFANAIQTFFMQLHDDTLRQVYSWMLGRLATDGWSDVRTVLPYVIVSVVVIMLHRRTLDVMSVGDVEASSLGINPARVRLILVCIATLGTAAVVSASGLIGFVGIVIPHAVRLLIGPGHRLLLPLSLMVGAAFLVLADVLARTVMSPAELPIGVVTAAIGAPFFLVVLRRSRGVA</sequence>
<dbReference type="RefSeq" id="WP_330136218.1">
    <property type="nucleotide sequence ID" value="NZ_JAUTXY010000015.1"/>
</dbReference>
<dbReference type="CDD" id="cd06550">
    <property type="entry name" value="TM_ABC_iron-siderophores_like"/>
    <property type="match status" value="1"/>
</dbReference>
<feature type="transmembrane region" description="Helical" evidence="8">
    <location>
        <begin position="91"/>
        <end position="124"/>
    </location>
</feature>
<dbReference type="PANTHER" id="PTHR30472">
    <property type="entry name" value="FERRIC ENTEROBACTIN TRANSPORT SYSTEM PERMEASE PROTEIN"/>
    <property type="match status" value="1"/>
</dbReference>
<dbReference type="Gene3D" id="1.10.3470.10">
    <property type="entry name" value="ABC transporter involved in vitamin B12 uptake, BtuC"/>
    <property type="match status" value="1"/>
</dbReference>
<feature type="transmembrane region" description="Helical" evidence="8">
    <location>
        <begin position="225"/>
        <end position="254"/>
    </location>
</feature>
<evidence type="ECO:0000256" key="3">
    <source>
        <dbReference type="ARBA" id="ARBA00022448"/>
    </source>
</evidence>
<evidence type="ECO:0000256" key="7">
    <source>
        <dbReference type="ARBA" id="ARBA00023136"/>
    </source>
</evidence>
<dbReference type="Pfam" id="PF01032">
    <property type="entry name" value="FecCD"/>
    <property type="match status" value="1"/>
</dbReference>
<keyword evidence="7 8" id="KW-0472">Membrane</keyword>
<evidence type="ECO:0000313" key="10">
    <source>
        <dbReference type="Proteomes" id="UP001336020"/>
    </source>
</evidence>
<keyword evidence="3" id="KW-0813">Transport</keyword>
<evidence type="ECO:0000256" key="2">
    <source>
        <dbReference type="ARBA" id="ARBA00007935"/>
    </source>
</evidence>
<comment type="subcellular location">
    <subcellularLocation>
        <location evidence="1">Cell membrane</location>
        <topology evidence="1">Multi-pass membrane protein</topology>
    </subcellularLocation>
</comment>
<name>A0ABU7LHA3_9NOCA</name>
<organism evidence="9 10">
    <name type="scientific">Rhodococcus artemisiae</name>
    <dbReference type="NCBI Taxonomy" id="714159"/>
    <lineage>
        <taxon>Bacteria</taxon>
        <taxon>Bacillati</taxon>
        <taxon>Actinomycetota</taxon>
        <taxon>Actinomycetes</taxon>
        <taxon>Mycobacteriales</taxon>
        <taxon>Nocardiaceae</taxon>
        <taxon>Rhodococcus</taxon>
    </lineage>
</organism>
<evidence type="ECO:0000256" key="8">
    <source>
        <dbReference type="SAM" id="Phobius"/>
    </source>
</evidence>
<gene>
    <name evidence="9" type="ORF">Q7514_25830</name>
</gene>
<evidence type="ECO:0000256" key="6">
    <source>
        <dbReference type="ARBA" id="ARBA00022989"/>
    </source>
</evidence>
<keyword evidence="10" id="KW-1185">Reference proteome</keyword>
<dbReference type="SUPFAM" id="SSF81345">
    <property type="entry name" value="ABC transporter involved in vitamin B12 uptake, BtuC"/>
    <property type="match status" value="1"/>
</dbReference>
<evidence type="ECO:0000313" key="9">
    <source>
        <dbReference type="EMBL" id="MEE2060947.1"/>
    </source>
</evidence>
<keyword evidence="5 8" id="KW-0812">Transmembrane</keyword>
<dbReference type="InterPro" id="IPR037294">
    <property type="entry name" value="ABC_BtuC-like"/>
</dbReference>
<protein>
    <submittedName>
        <fullName evidence="9">Iron ABC transporter permease</fullName>
    </submittedName>
</protein>
<dbReference type="InterPro" id="IPR000522">
    <property type="entry name" value="ABC_transptr_permease_BtuC"/>
</dbReference>
<evidence type="ECO:0000256" key="5">
    <source>
        <dbReference type="ARBA" id="ARBA00022692"/>
    </source>
</evidence>
<feature type="transmembrane region" description="Helical" evidence="8">
    <location>
        <begin position="266"/>
        <end position="286"/>
    </location>
</feature>
<comment type="similarity">
    <text evidence="2">Belongs to the binding-protein-dependent transport system permease family. FecCD subfamily.</text>
</comment>
<comment type="caution">
    <text evidence="9">The sequence shown here is derived from an EMBL/GenBank/DDBJ whole genome shotgun (WGS) entry which is preliminary data.</text>
</comment>
<evidence type="ECO:0000256" key="4">
    <source>
        <dbReference type="ARBA" id="ARBA00022475"/>
    </source>
</evidence>
<accession>A0ABU7LHA3</accession>
<feature type="transmembrane region" description="Helical" evidence="8">
    <location>
        <begin position="136"/>
        <end position="158"/>
    </location>
</feature>
<proteinExistence type="inferred from homology"/>
<dbReference type="Proteomes" id="UP001336020">
    <property type="component" value="Unassembled WGS sequence"/>
</dbReference>
<reference evidence="9 10" key="1">
    <citation type="submission" date="2023-07" db="EMBL/GenBank/DDBJ databases">
        <authorList>
            <person name="Girao M."/>
            <person name="Carvalho M.F."/>
        </authorList>
    </citation>
    <scope>NUCLEOTIDE SEQUENCE [LARGE SCALE GENOMIC DNA]</scope>
    <source>
        <strain evidence="9 10">YIM65754</strain>
    </source>
</reference>
<dbReference type="PANTHER" id="PTHR30472:SF25">
    <property type="entry name" value="ABC TRANSPORTER PERMEASE PROTEIN MJ0876-RELATED"/>
    <property type="match status" value="1"/>
</dbReference>
<feature type="transmembrane region" description="Helical" evidence="8">
    <location>
        <begin position="293"/>
        <end position="313"/>
    </location>
</feature>